<organism evidence="4 5">
    <name type="scientific">Trema orientale</name>
    <name type="common">Charcoal tree</name>
    <name type="synonym">Celtis orientalis</name>
    <dbReference type="NCBI Taxonomy" id="63057"/>
    <lineage>
        <taxon>Eukaryota</taxon>
        <taxon>Viridiplantae</taxon>
        <taxon>Streptophyta</taxon>
        <taxon>Embryophyta</taxon>
        <taxon>Tracheophyta</taxon>
        <taxon>Spermatophyta</taxon>
        <taxon>Magnoliopsida</taxon>
        <taxon>eudicotyledons</taxon>
        <taxon>Gunneridae</taxon>
        <taxon>Pentapetalae</taxon>
        <taxon>rosids</taxon>
        <taxon>fabids</taxon>
        <taxon>Rosales</taxon>
        <taxon>Cannabaceae</taxon>
        <taxon>Trema</taxon>
    </lineage>
</organism>
<evidence type="ECO:0000313" key="5">
    <source>
        <dbReference type="Proteomes" id="UP000237000"/>
    </source>
</evidence>
<keyword evidence="2" id="KW-0472">Membrane</keyword>
<dbReference type="Proteomes" id="UP000237000">
    <property type="component" value="Unassembled WGS sequence"/>
</dbReference>
<protein>
    <submittedName>
        <fullName evidence="4">LysM domain containing protein</fullName>
    </submittedName>
</protein>
<feature type="transmembrane region" description="Helical" evidence="2">
    <location>
        <begin position="157"/>
        <end position="175"/>
    </location>
</feature>
<dbReference type="CDD" id="cd00118">
    <property type="entry name" value="LysM"/>
    <property type="match status" value="1"/>
</dbReference>
<proteinExistence type="predicted"/>
<dbReference type="InterPro" id="IPR018392">
    <property type="entry name" value="LysM"/>
</dbReference>
<feature type="compositionally biased region" description="Basic and acidic residues" evidence="1">
    <location>
        <begin position="1"/>
        <end position="11"/>
    </location>
</feature>
<dbReference type="AlphaFoldDB" id="A0A2P5CFF9"/>
<gene>
    <name evidence="4" type="ORF">TorRG33x02_287000</name>
</gene>
<accession>A0A2P5CFF9</accession>
<evidence type="ECO:0000256" key="2">
    <source>
        <dbReference type="SAM" id="Phobius"/>
    </source>
</evidence>
<feature type="region of interest" description="Disordered" evidence="1">
    <location>
        <begin position="1"/>
        <end position="21"/>
    </location>
</feature>
<dbReference type="EMBL" id="JXTC01000371">
    <property type="protein sequence ID" value="PON59758.1"/>
    <property type="molecule type" value="Genomic_DNA"/>
</dbReference>
<keyword evidence="2" id="KW-1133">Transmembrane helix</keyword>
<dbReference type="PANTHER" id="PTHR33734:SF22">
    <property type="entry name" value="MEMBRANE-BOUND LYTIC MUREIN TRANSGLYCOSYLASE D"/>
    <property type="match status" value="1"/>
</dbReference>
<dbReference type="SUPFAM" id="SSF54106">
    <property type="entry name" value="LysM domain"/>
    <property type="match status" value="1"/>
</dbReference>
<dbReference type="InterPro" id="IPR036779">
    <property type="entry name" value="LysM_dom_sf"/>
</dbReference>
<dbReference type="PROSITE" id="PS51782">
    <property type="entry name" value="LYSM"/>
    <property type="match status" value="1"/>
</dbReference>
<feature type="domain" description="LysM" evidence="3">
    <location>
        <begin position="48"/>
        <end position="93"/>
    </location>
</feature>
<reference evidence="5" key="1">
    <citation type="submission" date="2016-06" db="EMBL/GenBank/DDBJ databases">
        <title>Parallel loss of symbiosis genes in relatives of nitrogen-fixing non-legume Parasponia.</title>
        <authorList>
            <person name="Van Velzen R."/>
            <person name="Holmer R."/>
            <person name="Bu F."/>
            <person name="Rutten L."/>
            <person name="Van Zeijl A."/>
            <person name="Liu W."/>
            <person name="Santuari L."/>
            <person name="Cao Q."/>
            <person name="Sharma T."/>
            <person name="Shen D."/>
            <person name="Roswanjaya Y."/>
            <person name="Wardhani T."/>
            <person name="Kalhor M.S."/>
            <person name="Jansen J."/>
            <person name="Van den Hoogen J."/>
            <person name="Gungor B."/>
            <person name="Hartog M."/>
            <person name="Hontelez J."/>
            <person name="Verver J."/>
            <person name="Yang W.-C."/>
            <person name="Schijlen E."/>
            <person name="Repin R."/>
            <person name="Schilthuizen M."/>
            <person name="Schranz E."/>
            <person name="Heidstra R."/>
            <person name="Miyata K."/>
            <person name="Fedorova E."/>
            <person name="Kohlen W."/>
            <person name="Bisseling T."/>
            <person name="Smit S."/>
            <person name="Geurts R."/>
        </authorList>
    </citation>
    <scope>NUCLEOTIDE SEQUENCE [LARGE SCALE GENOMIC DNA]</scope>
    <source>
        <strain evidence="5">cv. RG33-2</strain>
    </source>
</reference>
<dbReference type="Gene3D" id="3.10.350.10">
    <property type="entry name" value="LysM domain"/>
    <property type="match status" value="1"/>
</dbReference>
<dbReference type="STRING" id="63057.A0A2P5CFF9"/>
<dbReference type="FunCoup" id="A0A2P5CFF9">
    <property type="interactions" value="8"/>
</dbReference>
<feature type="compositionally biased region" description="Polar residues" evidence="1">
    <location>
        <begin position="12"/>
        <end position="21"/>
    </location>
</feature>
<keyword evidence="2" id="KW-0812">Transmembrane</keyword>
<evidence type="ECO:0000313" key="4">
    <source>
        <dbReference type="EMBL" id="PON59758.1"/>
    </source>
</evidence>
<dbReference type="InParanoid" id="A0A2P5CFF9"/>
<dbReference type="Pfam" id="PF01476">
    <property type="entry name" value="LysM"/>
    <property type="match status" value="1"/>
</dbReference>
<evidence type="ECO:0000259" key="3">
    <source>
        <dbReference type="PROSITE" id="PS51782"/>
    </source>
</evidence>
<dbReference type="SMART" id="SM00257">
    <property type="entry name" value="LysM"/>
    <property type="match status" value="1"/>
</dbReference>
<comment type="caution">
    <text evidence="4">The sequence shown here is derived from an EMBL/GenBank/DDBJ whole genome shotgun (WGS) entry which is preliminary data.</text>
</comment>
<name>A0A2P5CFF9_TREOI</name>
<evidence type="ECO:0000256" key="1">
    <source>
        <dbReference type="SAM" id="MobiDB-lite"/>
    </source>
</evidence>
<keyword evidence="5" id="KW-1185">Reference proteome</keyword>
<dbReference type="PANTHER" id="PTHR33734">
    <property type="entry name" value="LYSM DOMAIN-CONTAINING GPI-ANCHORED PROTEIN 2"/>
    <property type="match status" value="1"/>
</dbReference>
<sequence length="271" mass="30869">MCDGSEAKAETRPSSSSIPVNTQVPISKKWRFRIQDISKGHCSTKHYLVHVVKRGETLTSISKRYGVPVYEIVAANKNIRNVDSVFEGQHLNIPSAAKNVEVIERSWSAYFKLPEKHHGSLNILNGVLDQKNFRVLYSRCTPHGFPSYHQARTIGCFLVLVPLMAFCIRCIMGAFHTRVFGELRHQAVKESVVKHHKSRGGRWRSALGDAWEPEKTDTESILDSTDQSEDLAQISFEETSHAYRKLEHDYEEFLSQCGMSKWGYWRGGSTR</sequence>
<dbReference type="OrthoDB" id="2107166at2759"/>